<dbReference type="Pfam" id="PF17243">
    <property type="entry name" value="POTRA_TamA_1"/>
    <property type="match status" value="1"/>
</dbReference>
<dbReference type="RefSeq" id="WP_132973459.1">
    <property type="nucleotide sequence ID" value="NZ_SMFX01000001.1"/>
</dbReference>
<dbReference type="PANTHER" id="PTHR12815:SF47">
    <property type="entry name" value="TRANSLOCATION AND ASSEMBLY MODULE SUBUNIT TAMA"/>
    <property type="match status" value="1"/>
</dbReference>
<evidence type="ECO:0000259" key="11">
    <source>
        <dbReference type="Pfam" id="PF01103"/>
    </source>
</evidence>
<keyword evidence="8" id="KW-0998">Cell outer membrane</keyword>
<dbReference type="InterPro" id="IPR000184">
    <property type="entry name" value="Bac_surfAg_D15"/>
</dbReference>
<dbReference type="Proteomes" id="UP000295707">
    <property type="component" value="Unassembled WGS sequence"/>
</dbReference>
<evidence type="ECO:0000256" key="7">
    <source>
        <dbReference type="ARBA" id="ARBA00023136"/>
    </source>
</evidence>
<evidence type="ECO:0000256" key="6">
    <source>
        <dbReference type="ARBA" id="ARBA00022729"/>
    </source>
</evidence>
<evidence type="ECO:0000256" key="2">
    <source>
        <dbReference type="ARBA" id="ARBA00010248"/>
    </source>
</evidence>
<sequence>MKTINTLLLNHFVLVTLLVLPCVVFANGTVIVKGVDKALEANIRAMLSLEQEACDAPQWRMQVSLIKAESEIREALQAFGYYQPVINQTYRKKGKSNCWTARFDIQPGKRVILRDINIAITGEAGRDENFQKLIDKTGLRPGLPLRHDDYESLKSGITNLAAERGYFDSRFTVHELRVDPVSGYADINLRFESGVRFRFGETRAAQDIIDDKLLRRYLGYRKGEPYVRTALTETSLALSGSGYFAQVLVQPLIDEAEGHEVPVRITLTPANRHRYTLSTGFATDTGPRLGAGYKNLRLNRKGHQLSSDLSLSTVISRVTFAYTLPLEHPVTDKMRFEAGYKQENTDSYRADTTAVSVTRTRQLKNRWLEEQVLEYSRESFKISGDLNDSSSLLMPGIGWSKSVADNPLYPRRGFRLNFTTRGSLQGVASDISFLQLIGGAKGILGLPWQTRLIGRFDGGSTFMNKFDALPPSVRFFAGGDSSVRGYGYKSLGPDNASGEVEGGKHLLVGSLELDHRITEKWGLAAFVDTGNAFNDLPVDLKTGVGLGIRWRSPVGPVRLDFARPLDRKSNQLWVHFVMGPDL</sequence>
<evidence type="ECO:0000313" key="14">
    <source>
        <dbReference type="Proteomes" id="UP000295707"/>
    </source>
</evidence>
<evidence type="ECO:0000259" key="12">
    <source>
        <dbReference type="Pfam" id="PF17243"/>
    </source>
</evidence>
<dbReference type="AlphaFoldDB" id="A0A4R1HP85"/>
<evidence type="ECO:0000256" key="8">
    <source>
        <dbReference type="ARBA" id="ARBA00023237"/>
    </source>
</evidence>
<dbReference type="InterPro" id="IPR039910">
    <property type="entry name" value="D15-like"/>
</dbReference>
<evidence type="ECO:0000256" key="10">
    <source>
        <dbReference type="ARBA" id="ARBA00093548"/>
    </source>
</evidence>
<accession>A0A4R1HP85</accession>
<comment type="caution">
    <text evidence="13">The sequence shown here is derived from an EMBL/GenBank/DDBJ whole genome shotgun (WGS) entry which is preliminary data.</text>
</comment>
<feature type="domain" description="TamA POTRA" evidence="12">
    <location>
        <begin position="30"/>
        <end position="107"/>
    </location>
</feature>
<keyword evidence="4" id="KW-1134">Transmembrane beta strand</keyword>
<keyword evidence="6" id="KW-0732">Signal</keyword>
<dbReference type="Pfam" id="PF01103">
    <property type="entry name" value="Omp85"/>
    <property type="match status" value="1"/>
</dbReference>
<proteinExistence type="inferred from homology"/>
<keyword evidence="7" id="KW-0472">Membrane</keyword>
<organism evidence="13 14">
    <name type="scientific">Thiogranum longum</name>
    <dbReference type="NCBI Taxonomy" id="1537524"/>
    <lineage>
        <taxon>Bacteria</taxon>
        <taxon>Pseudomonadati</taxon>
        <taxon>Pseudomonadota</taxon>
        <taxon>Gammaproteobacteria</taxon>
        <taxon>Chromatiales</taxon>
        <taxon>Ectothiorhodospiraceae</taxon>
        <taxon>Thiogranum</taxon>
    </lineage>
</organism>
<dbReference type="EMBL" id="SMFX01000001">
    <property type="protein sequence ID" value="TCK19092.1"/>
    <property type="molecule type" value="Genomic_DNA"/>
</dbReference>
<dbReference type="PANTHER" id="PTHR12815">
    <property type="entry name" value="SORTING AND ASSEMBLY MACHINERY SAMM50 PROTEIN FAMILY MEMBER"/>
    <property type="match status" value="1"/>
</dbReference>
<dbReference type="Gene3D" id="2.40.160.50">
    <property type="entry name" value="membrane protein fhac: a member of the omp85/tpsb transporter family"/>
    <property type="match status" value="1"/>
</dbReference>
<comment type="subunit">
    <text evidence="10">Interacts with TamB to form the translocation and assembly module (TAM).</text>
</comment>
<evidence type="ECO:0000256" key="3">
    <source>
        <dbReference type="ARBA" id="ARBA00015419"/>
    </source>
</evidence>
<protein>
    <recommendedName>
        <fullName evidence="3">Translocation and assembly module subunit TamA</fullName>
    </recommendedName>
    <alternativeName>
        <fullName evidence="9">Autotransporter assembly factor TamA</fullName>
    </alternativeName>
</protein>
<evidence type="ECO:0000313" key="13">
    <source>
        <dbReference type="EMBL" id="TCK19092.1"/>
    </source>
</evidence>
<comment type="subcellular location">
    <subcellularLocation>
        <location evidence="1">Cell outer membrane</location>
    </subcellularLocation>
</comment>
<keyword evidence="5" id="KW-0812">Transmembrane</keyword>
<evidence type="ECO:0000256" key="4">
    <source>
        <dbReference type="ARBA" id="ARBA00022452"/>
    </source>
</evidence>
<dbReference type="GO" id="GO:0009306">
    <property type="term" value="P:protein secretion"/>
    <property type="evidence" value="ECO:0007669"/>
    <property type="project" value="TreeGrafter"/>
</dbReference>
<dbReference type="GO" id="GO:0009279">
    <property type="term" value="C:cell outer membrane"/>
    <property type="evidence" value="ECO:0007669"/>
    <property type="project" value="UniProtKB-SubCell"/>
</dbReference>
<dbReference type="GO" id="GO:0097347">
    <property type="term" value="C:TAM protein secretion complex"/>
    <property type="evidence" value="ECO:0007669"/>
    <property type="project" value="TreeGrafter"/>
</dbReference>
<comment type="similarity">
    <text evidence="2">Belongs to the TamA family.</text>
</comment>
<feature type="domain" description="Bacterial surface antigen (D15)" evidence="11">
    <location>
        <begin position="301"/>
        <end position="576"/>
    </location>
</feature>
<keyword evidence="14" id="KW-1185">Reference proteome</keyword>
<reference evidence="13 14" key="1">
    <citation type="submission" date="2019-03" db="EMBL/GenBank/DDBJ databases">
        <title>Genomic Encyclopedia of Type Strains, Phase IV (KMG-IV): sequencing the most valuable type-strain genomes for metagenomic binning, comparative biology and taxonomic classification.</title>
        <authorList>
            <person name="Goeker M."/>
        </authorList>
    </citation>
    <scope>NUCLEOTIDE SEQUENCE [LARGE SCALE GENOMIC DNA]</scope>
    <source>
        <strain evidence="13 14">DSM 19610</strain>
    </source>
</reference>
<dbReference type="OrthoDB" id="9769707at2"/>
<dbReference type="InterPro" id="IPR035243">
    <property type="entry name" value="TamA_POTRA_Dom_1"/>
</dbReference>
<evidence type="ECO:0000256" key="5">
    <source>
        <dbReference type="ARBA" id="ARBA00022692"/>
    </source>
</evidence>
<gene>
    <name evidence="13" type="ORF">DFR30_2386</name>
</gene>
<name>A0A4R1HP85_9GAMM</name>
<evidence type="ECO:0000256" key="9">
    <source>
        <dbReference type="ARBA" id="ARBA00033063"/>
    </source>
</evidence>
<evidence type="ECO:0000256" key="1">
    <source>
        <dbReference type="ARBA" id="ARBA00004442"/>
    </source>
</evidence>
<dbReference type="Gene3D" id="3.10.20.310">
    <property type="entry name" value="membrane protein fhac"/>
    <property type="match status" value="3"/>
</dbReference>